<dbReference type="SUPFAM" id="SSF54593">
    <property type="entry name" value="Glyoxalase/Bleomycin resistance protein/Dihydroxybiphenyl dioxygenase"/>
    <property type="match status" value="1"/>
</dbReference>
<dbReference type="Gene3D" id="3.10.180.10">
    <property type="entry name" value="2,3-Dihydroxybiphenyl 1,2-Dioxygenase, domain 1"/>
    <property type="match status" value="1"/>
</dbReference>
<dbReference type="PROSITE" id="PS51819">
    <property type="entry name" value="VOC"/>
    <property type="match status" value="1"/>
</dbReference>
<evidence type="ECO:0000313" key="3">
    <source>
        <dbReference type="Proteomes" id="UP000283880"/>
    </source>
</evidence>
<dbReference type="InterPro" id="IPR029068">
    <property type="entry name" value="Glyas_Bleomycin-R_OHBP_Dase"/>
</dbReference>
<feature type="domain" description="VOC" evidence="1">
    <location>
        <begin position="5"/>
        <end position="124"/>
    </location>
</feature>
<dbReference type="CDD" id="cd07253">
    <property type="entry name" value="GLOD5"/>
    <property type="match status" value="1"/>
</dbReference>
<comment type="caution">
    <text evidence="2">The sequence shown here is derived from an EMBL/GenBank/DDBJ whole genome shotgun (WGS) entry which is preliminary data.</text>
</comment>
<dbReference type="PANTHER" id="PTHR21366:SF14">
    <property type="entry name" value="GLYOXALASE DOMAIN-CONTAINING PROTEIN 5"/>
    <property type="match status" value="1"/>
</dbReference>
<organism evidence="2 3">
    <name type="scientific">Enterocloster asparagiformis</name>
    <dbReference type="NCBI Taxonomy" id="333367"/>
    <lineage>
        <taxon>Bacteria</taxon>
        <taxon>Bacillati</taxon>
        <taxon>Bacillota</taxon>
        <taxon>Clostridia</taxon>
        <taxon>Lachnospirales</taxon>
        <taxon>Lachnospiraceae</taxon>
        <taxon>Enterocloster</taxon>
    </lineage>
</organism>
<accession>A0A413FBI0</accession>
<dbReference type="Proteomes" id="UP000283880">
    <property type="component" value="Unassembled WGS sequence"/>
</dbReference>
<evidence type="ECO:0000313" key="2">
    <source>
        <dbReference type="EMBL" id="RGX26585.1"/>
    </source>
</evidence>
<dbReference type="AlphaFoldDB" id="A0A413FBI0"/>
<dbReference type="Pfam" id="PF00903">
    <property type="entry name" value="Glyoxalase"/>
    <property type="match status" value="1"/>
</dbReference>
<dbReference type="InterPro" id="IPR004360">
    <property type="entry name" value="Glyas_Fos-R_dOase_dom"/>
</dbReference>
<gene>
    <name evidence="2" type="ORF">DWV29_18560</name>
</gene>
<dbReference type="PANTHER" id="PTHR21366">
    <property type="entry name" value="GLYOXALASE FAMILY PROTEIN"/>
    <property type="match status" value="1"/>
</dbReference>
<proteinExistence type="predicted"/>
<dbReference type="EMBL" id="QSBM01000015">
    <property type="protein sequence ID" value="RGX26585.1"/>
    <property type="molecule type" value="Genomic_DNA"/>
</dbReference>
<name>A0A413FBI0_9FIRM</name>
<dbReference type="InterPro" id="IPR050383">
    <property type="entry name" value="GlyoxalaseI/FosfomycinResist"/>
</dbReference>
<reference evidence="2 3" key="1">
    <citation type="submission" date="2018-08" db="EMBL/GenBank/DDBJ databases">
        <title>A genome reference for cultivated species of the human gut microbiota.</title>
        <authorList>
            <person name="Zou Y."/>
            <person name="Xue W."/>
            <person name="Luo G."/>
        </authorList>
    </citation>
    <scope>NUCLEOTIDE SEQUENCE [LARGE SCALE GENOMIC DNA]</scope>
    <source>
        <strain evidence="2 3">AF04-15</strain>
    </source>
</reference>
<protein>
    <submittedName>
        <fullName evidence="2">VOC family protein</fullName>
    </submittedName>
</protein>
<sequence length="125" mass="14125">MRLKRLDHLVLTTADLEACLHFYRELLGMKPVFDGKRHALLFGEQKINIHTEKAQYLPAARYPGYGNLDICLVTEGPIEAVRRELEGKQIEIEVGIVERTGALGAVKSIYLRDPDGNLVELCSYE</sequence>
<dbReference type="InterPro" id="IPR037523">
    <property type="entry name" value="VOC_core"/>
</dbReference>
<evidence type="ECO:0000259" key="1">
    <source>
        <dbReference type="PROSITE" id="PS51819"/>
    </source>
</evidence>
<dbReference type="OrthoDB" id="9800322at2"/>